<dbReference type="AlphaFoldDB" id="A0A6N9Z4T4"/>
<dbReference type="EMBL" id="WHZW01000009">
    <property type="protein sequence ID" value="NEG89430.1"/>
    <property type="molecule type" value="Genomic_DNA"/>
</dbReference>
<dbReference type="SUPFAM" id="SSF47413">
    <property type="entry name" value="lambda repressor-like DNA-binding domains"/>
    <property type="match status" value="1"/>
</dbReference>
<dbReference type="RefSeq" id="WP_163230708.1">
    <property type="nucleotide sequence ID" value="NZ_WHZW01000009.1"/>
</dbReference>
<dbReference type="PROSITE" id="PS50943">
    <property type="entry name" value="HTH_CROC1"/>
    <property type="match status" value="1"/>
</dbReference>
<evidence type="ECO:0000313" key="2">
    <source>
        <dbReference type="EMBL" id="NEG89430.1"/>
    </source>
</evidence>
<name>A0A6N9Z4T4_9BIFI</name>
<dbReference type="GO" id="GO:0003677">
    <property type="term" value="F:DNA binding"/>
    <property type="evidence" value="ECO:0007669"/>
    <property type="project" value="InterPro"/>
</dbReference>
<evidence type="ECO:0000259" key="1">
    <source>
        <dbReference type="PROSITE" id="PS50943"/>
    </source>
</evidence>
<reference evidence="2 3" key="1">
    <citation type="submission" date="2019-10" db="EMBL/GenBank/DDBJ databases">
        <title>Bifidobacterium from non-human primates.</title>
        <authorList>
            <person name="Modesto M."/>
        </authorList>
    </citation>
    <scope>NUCLEOTIDE SEQUENCE [LARGE SCALE GENOMIC DNA]</scope>
    <source>
        <strain evidence="2 3">TRE17</strain>
    </source>
</reference>
<organism evidence="2 3">
    <name type="scientific">Bifidobacterium aerophilum</name>
    <dbReference type="NCBI Taxonomy" id="1798155"/>
    <lineage>
        <taxon>Bacteria</taxon>
        <taxon>Bacillati</taxon>
        <taxon>Actinomycetota</taxon>
        <taxon>Actinomycetes</taxon>
        <taxon>Bifidobacteriales</taxon>
        <taxon>Bifidobacteriaceae</taxon>
        <taxon>Bifidobacterium</taxon>
    </lineage>
</organism>
<feature type="domain" description="HTH cro/C1-type" evidence="1">
    <location>
        <begin position="156"/>
        <end position="213"/>
    </location>
</feature>
<evidence type="ECO:0000313" key="3">
    <source>
        <dbReference type="Proteomes" id="UP000469194"/>
    </source>
</evidence>
<accession>A0A6N9Z4T4</accession>
<dbReference type="SMART" id="SM00530">
    <property type="entry name" value="HTH_XRE"/>
    <property type="match status" value="1"/>
</dbReference>
<keyword evidence="3" id="KW-1185">Reference proteome</keyword>
<dbReference type="Gene3D" id="1.10.260.40">
    <property type="entry name" value="lambda repressor-like DNA-binding domains"/>
    <property type="match status" value="1"/>
</dbReference>
<protein>
    <submittedName>
        <fullName evidence="2">Helix-turn-helix domain-containing protein</fullName>
    </submittedName>
</protein>
<gene>
    <name evidence="2" type="ORF">GFD25_05380</name>
</gene>
<dbReference type="InterPro" id="IPR010982">
    <property type="entry name" value="Lambda_DNA-bd_dom_sf"/>
</dbReference>
<dbReference type="CDD" id="cd00093">
    <property type="entry name" value="HTH_XRE"/>
    <property type="match status" value="1"/>
</dbReference>
<dbReference type="InterPro" id="IPR001387">
    <property type="entry name" value="Cro/C1-type_HTH"/>
</dbReference>
<sequence>MIHAYDDDYLPDAMANLAGAFDYAVNDCGLDIDLFADFFVASETADLFGQGVPKYVCGMSGQELVAEIMAGSGWLGLAILPDAPIRMHATPEYWAGWALAYCQWARGVRFRDILDVLPIRDFLRLYPTLHEADESHIVDVYDSRARSMREDGDSRLHEIRVRSGLSQAELAERSGVSLRSVQMYEQRRKDLAKAAVSTALSLARTLGCHIEDLLEP</sequence>
<dbReference type="Proteomes" id="UP000469194">
    <property type="component" value="Unassembled WGS sequence"/>
</dbReference>
<comment type="caution">
    <text evidence="2">The sequence shown here is derived from an EMBL/GenBank/DDBJ whole genome shotgun (WGS) entry which is preliminary data.</text>
</comment>
<dbReference type="Pfam" id="PF01381">
    <property type="entry name" value="HTH_3"/>
    <property type="match status" value="1"/>
</dbReference>
<proteinExistence type="predicted"/>